<dbReference type="Proteomes" id="UP000242770">
    <property type="component" value="Unassembled WGS sequence"/>
</dbReference>
<dbReference type="GO" id="GO:0000811">
    <property type="term" value="C:GINS complex"/>
    <property type="evidence" value="ECO:0007669"/>
    <property type="project" value="UniProtKB-UniRule"/>
</dbReference>
<dbReference type="PANTHER" id="PTHR12914:SF2">
    <property type="entry name" value="DNA REPLICATION COMPLEX GINS PROTEIN PSF1"/>
    <property type="match status" value="1"/>
</dbReference>
<dbReference type="GO" id="GO:1902983">
    <property type="term" value="P:DNA strand elongation involved in mitotic DNA replication"/>
    <property type="evidence" value="ECO:0007669"/>
    <property type="project" value="TreeGrafter"/>
</dbReference>
<evidence type="ECO:0000256" key="1">
    <source>
        <dbReference type="RuleBase" id="RU368085"/>
    </source>
</evidence>
<keyword evidence="1" id="KW-0539">Nucleus</keyword>
<dbReference type="AlphaFoldDB" id="A0A0F7S4L0"/>
<proteinExistence type="inferred from homology"/>
<evidence type="ECO:0000256" key="2">
    <source>
        <dbReference type="SAM" id="MobiDB-lite"/>
    </source>
</evidence>
<accession>A0A0F7S4L0</accession>
<feature type="compositionally biased region" description="Pro residues" evidence="2">
    <location>
        <begin position="243"/>
        <end position="254"/>
    </location>
</feature>
<sequence length="254" mass="27836">MFGDQALKLVTEAKACLNLDNVKPYNDELIRSLILETKQLHTHLTTLLSTLESQSAFLSPVEVSGLQSQLLMLHLIISYNKRSLLIYHNDHLKRYSELIHRTKLEYLDLSPNLRLDVSDGQVYEPVPTELLVTVKINKDLDDVWLSSNQTAPTTFRKEQTVTINRADVRGLIGRGWVTVVDGTSSFKRFSPAGDGDASRFVPSADESSPGETPLSAIFPPSPHPFSSSLRAGSASSTGDPIPSALPLPSPSTGL</sequence>
<comment type="subunit">
    <text evidence="1">Component of the GINS complex.</text>
</comment>
<comment type="subcellular location">
    <subcellularLocation>
        <location evidence="1">Nucleus</location>
    </subcellularLocation>
</comment>
<gene>
    <name evidence="3" type="primary">SSCI28750.1</name>
</gene>
<dbReference type="Gene3D" id="1.20.58.1030">
    <property type="match status" value="1"/>
</dbReference>
<dbReference type="EMBL" id="CCFA01001552">
    <property type="protein sequence ID" value="CDW97326.1"/>
    <property type="molecule type" value="Genomic_DNA"/>
</dbReference>
<feature type="compositionally biased region" description="Low complexity" evidence="2">
    <location>
        <begin position="224"/>
        <end position="242"/>
    </location>
</feature>
<dbReference type="STRING" id="49012.A0A0F7S4L0"/>
<evidence type="ECO:0000313" key="3">
    <source>
        <dbReference type="EMBL" id="CDW97326.1"/>
    </source>
</evidence>
<evidence type="ECO:0000313" key="4">
    <source>
        <dbReference type="Proteomes" id="UP000242770"/>
    </source>
</evidence>
<keyword evidence="1" id="KW-0235">DNA replication</keyword>
<organism evidence="3 4">
    <name type="scientific">Sporisorium scitamineum</name>
    <dbReference type="NCBI Taxonomy" id="49012"/>
    <lineage>
        <taxon>Eukaryota</taxon>
        <taxon>Fungi</taxon>
        <taxon>Dikarya</taxon>
        <taxon>Basidiomycota</taxon>
        <taxon>Ustilaginomycotina</taxon>
        <taxon>Ustilaginomycetes</taxon>
        <taxon>Ustilaginales</taxon>
        <taxon>Ustilaginaceae</taxon>
        <taxon>Sporisorium</taxon>
    </lineage>
</organism>
<reference evidence="4" key="1">
    <citation type="submission" date="2014-06" db="EMBL/GenBank/DDBJ databases">
        <authorList>
            <person name="Berkman P.J."/>
        </authorList>
    </citation>
    <scope>NUCLEOTIDE SEQUENCE [LARGE SCALE GENOMIC DNA]</scope>
</reference>
<name>A0A0F7S4L0_9BASI</name>
<dbReference type="InterPro" id="IPR005339">
    <property type="entry name" value="GINS_Psf1"/>
</dbReference>
<comment type="function">
    <text evidence="1">Required for correct functioning of the GINS complex, a complex that plays an essential role in the initiation of DNA replication, and progression of DNA replication forks. GINS complex seems to bind preferentially to single-stranded DNA.</text>
</comment>
<comment type="similarity">
    <text evidence="1">Belongs to the GINS1/PSF1 family.</text>
</comment>
<dbReference type="InterPro" id="IPR036224">
    <property type="entry name" value="GINS_bundle-like_dom_sf"/>
</dbReference>
<dbReference type="PANTHER" id="PTHR12914">
    <property type="entry name" value="PARTNER OF SLD5"/>
    <property type="match status" value="1"/>
</dbReference>
<protein>
    <recommendedName>
        <fullName evidence="1">DNA replication complex GINS protein PSF1</fullName>
    </recommendedName>
</protein>
<keyword evidence="4" id="KW-1185">Reference proteome</keyword>
<dbReference type="SUPFAM" id="SSF158573">
    <property type="entry name" value="GINS helical bundle-like"/>
    <property type="match status" value="1"/>
</dbReference>
<feature type="region of interest" description="Disordered" evidence="2">
    <location>
        <begin position="188"/>
        <end position="254"/>
    </location>
</feature>